<gene>
    <name evidence="2" type="ORF">Z045_07055</name>
</gene>
<evidence type="ECO:0000313" key="2">
    <source>
        <dbReference type="EMBL" id="KSZ59121.1"/>
    </source>
</evidence>
<name>A0A0V9UM97_9NOCA</name>
<dbReference type="PANTHER" id="PTHR38600:SF2">
    <property type="entry name" value="SLL0088 PROTEIN"/>
    <property type="match status" value="1"/>
</dbReference>
<accession>A0A0V9UM97</accession>
<dbReference type="AlphaFoldDB" id="A0A0V9UM97"/>
<dbReference type="RefSeq" id="WP_060651259.1">
    <property type="nucleotide sequence ID" value="NZ_AZXY01000003.1"/>
</dbReference>
<reference evidence="2 3" key="2">
    <citation type="journal article" date="2016" name="Genome Announc.">
        <title>Draft Genome Sequence of a Versatile Hydrocarbon-Degrading Bacterium, Rhodococcus pyridinivorans Strain KG-16, Collected from Oil Fields in India.</title>
        <authorList>
            <person name="Aggarwal R.K."/>
            <person name="Dawar C."/>
            <person name="Phanindranath R."/>
            <person name="Mutnuri L."/>
            <person name="Dayal A.M."/>
        </authorList>
    </citation>
    <scope>NUCLEOTIDE SEQUENCE [LARGE SCALE GENOMIC DNA]</scope>
    <source>
        <strain evidence="2 3">KG-16</strain>
    </source>
</reference>
<proteinExistence type="predicted"/>
<comment type="caution">
    <text evidence="2">The sequence shown here is derived from an EMBL/GenBank/DDBJ whole genome shotgun (WGS) entry which is preliminary data.</text>
</comment>
<reference evidence="3" key="1">
    <citation type="submission" date="2015-01" db="EMBL/GenBank/DDBJ databases">
        <title>Draft genome sequence of Rhodococcus pyridinivorans strain KG-16, a hydrocarbon-degrading bacterium.</title>
        <authorList>
            <person name="Aggarwal R.K."/>
            <person name="Dawar C."/>
        </authorList>
    </citation>
    <scope>NUCLEOTIDE SEQUENCE [LARGE SCALE GENOMIC DNA]</scope>
    <source>
        <strain evidence="3">KG-16</strain>
    </source>
</reference>
<dbReference type="Pfam" id="PF12840">
    <property type="entry name" value="HTH_20"/>
    <property type="match status" value="1"/>
</dbReference>
<dbReference type="EMBL" id="AZXY01000003">
    <property type="protein sequence ID" value="KSZ59121.1"/>
    <property type="molecule type" value="Genomic_DNA"/>
</dbReference>
<dbReference type="SUPFAM" id="SSF46785">
    <property type="entry name" value="Winged helix' DNA-binding domain"/>
    <property type="match status" value="1"/>
</dbReference>
<dbReference type="Proteomes" id="UP000053060">
    <property type="component" value="Unassembled WGS sequence"/>
</dbReference>
<dbReference type="PROSITE" id="PS50987">
    <property type="entry name" value="HTH_ARSR_2"/>
    <property type="match status" value="1"/>
</dbReference>
<sequence length="110" mass="11826">MPDAELSADLHPVFAALADDTRWRILKRLGRSPASASGLAAEFTVSRQAIAKHLAVLERCGLVTSERAGREIRFSAVGSRLSAFGRAIDAVGAGWDRRLSAIKKAAERPQ</sequence>
<dbReference type="InterPro" id="IPR011991">
    <property type="entry name" value="ArsR-like_HTH"/>
</dbReference>
<dbReference type="NCBIfam" id="NF033788">
    <property type="entry name" value="HTH_metalloreg"/>
    <property type="match status" value="1"/>
</dbReference>
<dbReference type="InterPro" id="IPR036388">
    <property type="entry name" value="WH-like_DNA-bd_sf"/>
</dbReference>
<dbReference type="PATRIC" id="fig|1441730.3.peg.1482"/>
<protein>
    <submittedName>
        <fullName evidence="2">ArsR family transcriptional regulator</fullName>
    </submittedName>
</protein>
<dbReference type="InterPro" id="IPR036390">
    <property type="entry name" value="WH_DNA-bd_sf"/>
</dbReference>
<feature type="domain" description="HTH arsR-type" evidence="1">
    <location>
        <begin position="2"/>
        <end position="96"/>
    </location>
</feature>
<dbReference type="GO" id="GO:0003700">
    <property type="term" value="F:DNA-binding transcription factor activity"/>
    <property type="evidence" value="ECO:0007669"/>
    <property type="project" value="InterPro"/>
</dbReference>
<dbReference type="CDD" id="cd00090">
    <property type="entry name" value="HTH_ARSR"/>
    <property type="match status" value="1"/>
</dbReference>
<dbReference type="PANTHER" id="PTHR38600">
    <property type="entry name" value="TRANSCRIPTIONAL REGULATORY PROTEIN"/>
    <property type="match status" value="1"/>
</dbReference>
<organism evidence="2 3">
    <name type="scientific">Rhodococcus pyridinivorans KG-16</name>
    <dbReference type="NCBI Taxonomy" id="1441730"/>
    <lineage>
        <taxon>Bacteria</taxon>
        <taxon>Bacillati</taxon>
        <taxon>Actinomycetota</taxon>
        <taxon>Actinomycetes</taxon>
        <taxon>Mycobacteriales</taxon>
        <taxon>Nocardiaceae</taxon>
        <taxon>Rhodococcus</taxon>
    </lineage>
</organism>
<evidence type="ECO:0000313" key="3">
    <source>
        <dbReference type="Proteomes" id="UP000053060"/>
    </source>
</evidence>
<dbReference type="Gene3D" id="1.10.10.10">
    <property type="entry name" value="Winged helix-like DNA-binding domain superfamily/Winged helix DNA-binding domain"/>
    <property type="match status" value="1"/>
</dbReference>
<dbReference type="SMART" id="SM00418">
    <property type="entry name" value="HTH_ARSR"/>
    <property type="match status" value="1"/>
</dbReference>
<dbReference type="InterPro" id="IPR001845">
    <property type="entry name" value="HTH_ArsR_DNA-bd_dom"/>
</dbReference>
<dbReference type="PRINTS" id="PR00778">
    <property type="entry name" value="HTHARSR"/>
</dbReference>
<evidence type="ECO:0000259" key="1">
    <source>
        <dbReference type="PROSITE" id="PS50987"/>
    </source>
</evidence>